<evidence type="ECO:0000259" key="1">
    <source>
        <dbReference type="Pfam" id="PF13986"/>
    </source>
</evidence>
<protein>
    <recommendedName>
        <fullName evidence="1">DUF4224 domain-containing protein</fullName>
    </recommendedName>
</protein>
<dbReference type="Pfam" id="PF13986">
    <property type="entry name" value="DUF4224"/>
    <property type="match status" value="1"/>
</dbReference>
<evidence type="ECO:0000313" key="3">
    <source>
        <dbReference type="Proteomes" id="UP000595332"/>
    </source>
</evidence>
<dbReference type="AlphaFoldDB" id="A0A7R6SVE6"/>
<keyword evidence="3" id="KW-1185">Reference proteome</keyword>
<proteinExistence type="predicted"/>
<organism evidence="2 3">
    <name type="scientific">Neptunomonas japonica JAMM 1380</name>
    <dbReference type="NCBI Taxonomy" id="1441457"/>
    <lineage>
        <taxon>Bacteria</taxon>
        <taxon>Pseudomonadati</taxon>
        <taxon>Pseudomonadota</taxon>
        <taxon>Gammaproteobacteria</taxon>
        <taxon>Oceanospirillales</taxon>
        <taxon>Oceanospirillaceae</taxon>
        <taxon>Neptunomonas</taxon>
    </lineage>
</organism>
<dbReference type="EMBL" id="AP014546">
    <property type="protein sequence ID" value="BBB29335.1"/>
    <property type="molecule type" value="Genomic_DNA"/>
</dbReference>
<gene>
    <name evidence="2" type="ORF">NEJAP_1383</name>
</gene>
<name>A0A7R6SVE6_9GAMM</name>
<dbReference type="InterPro" id="IPR025319">
    <property type="entry name" value="DUF4224"/>
</dbReference>
<accession>A0A7R6SVE6</accession>
<evidence type="ECO:0000313" key="2">
    <source>
        <dbReference type="EMBL" id="BBB29335.1"/>
    </source>
</evidence>
<reference evidence="2 3" key="1">
    <citation type="journal article" date="2008" name="Int. J. Syst. Evol. Microbiol.">
        <title>Neptunomonas japonica sp. nov., an Osedax japonicus symbiont-like bacterium isolated from sediment adjacent to sperm whale carcasses off Kagoshima, Japan.</title>
        <authorList>
            <person name="Miyazaki M."/>
            <person name="Nogi Y."/>
            <person name="Fujiwara Y."/>
            <person name="Kawato M."/>
            <person name="Kubokawa K."/>
            <person name="Horikoshi K."/>
        </authorList>
    </citation>
    <scope>NUCLEOTIDE SEQUENCE [LARGE SCALE GENOMIC DNA]</scope>
    <source>
        <strain evidence="2 3">JAMM 1380</strain>
    </source>
</reference>
<sequence>MADEILTDDQVVALTGASQVKKQKQVLSRAGIFFVDKMGGGISLTWGMVNRPGKSLEAPRFDDEPNFGAM</sequence>
<dbReference type="Proteomes" id="UP000595332">
    <property type="component" value="Chromosome"/>
</dbReference>
<feature type="domain" description="DUF4224" evidence="1">
    <location>
        <begin position="5"/>
        <end position="40"/>
    </location>
</feature>
<dbReference type="KEGG" id="njp:NEJAP_1383"/>
<dbReference type="RefSeq" id="WP_201349943.1">
    <property type="nucleotide sequence ID" value="NZ_AP014546.1"/>
</dbReference>